<comment type="caution">
    <text evidence="3">The sequence shown here is derived from an EMBL/GenBank/DDBJ whole genome shotgun (WGS) entry which is preliminary data.</text>
</comment>
<dbReference type="GO" id="GO:0009982">
    <property type="term" value="F:pseudouridine synthase activity"/>
    <property type="evidence" value="ECO:0007669"/>
    <property type="project" value="InterPro"/>
</dbReference>
<accession>A0AAD8E203</accession>
<evidence type="ECO:0000256" key="1">
    <source>
        <dbReference type="ARBA" id="ARBA00008999"/>
    </source>
</evidence>
<dbReference type="PANTHER" id="PTHR13195">
    <property type="entry name" value="PSEUDOURIDINE SYNTHASE-RELATED"/>
    <property type="match status" value="1"/>
</dbReference>
<evidence type="ECO:0000313" key="3">
    <source>
        <dbReference type="EMBL" id="KAJ9574031.1"/>
    </source>
</evidence>
<feature type="domain" description="Pseudouridine synthase II N-terminal" evidence="2">
    <location>
        <begin position="97"/>
        <end position="229"/>
    </location>
</feature>
<proteinExistence type="inferred from homology"/>
<dbReference type="GO" id="GO:0003723">
    <property type="term" value="F:RNA binding"/>
    <property type="evidence" value="ECO:0007669"/>
    <property type="project" value="InterPro"/>
</dbReference>
<keyword evidence="4" id="KW-1185">Reference proteome</keyword>
<dbReference type="GO" id="GO:0001522">
    <property type="term" value="P:pseudouridine synthesis"/>
    <property type="evidence" value="ECO:0007669"/>
    <property type="project" value="InterPro"/>
</dbReference>
<dbReference type="Proteomes" id="UP001233999">
    <property type="component" value="Unassembled WGS sequence"/>
</dbReference>
<reference evidence="3" key="1">
    <citation type="journal article" date="2023" name="IScience">
        <title>Live-bearing cockroach genome reveals convergent evolutionary mechanisms linked to viviparity in insects and beyond.</title>
        <authorList>
            <person name="Fouks B."/>
            <person name="Harrison M.C."/>
            <person name="Mikhailova A.A."/>
            <person name="Marchal E."/>
            <person name="English S."/>
            <person name="Carruthers M."/>
            <person name="Jennings E.C."/>
            <person name="Chiamaka E.L."/>
            <person name="Frigard R.A."/>
            <person name="Pippel M."/>
            <person name="Attardo G.M."/>
            <person name="Benoit J.B."/>
            <person name="Bornberg-Bauer E."/>
            <person name="Tobe S.S."/>
        </authorList>
    </citation>
    <scope>NUCLEOTIDE SEQUENCE</scope>
    <source>
        <strain evidence="3">Stay&amp;Tobe</strain>
    </source>
</reference>
<dbReference type="GO" id="GO:0006396">
    <property type="term" value="P:RNA processing"/>
    <property type="evidence" value="ECO:0007669"/>
    <property type="project" value="InterPro"/>
</dbReference>
<dbReference type="AlphaFoldDB" id="A0AAD8E203"/>
<dbReference type="EMBL" id="JASPKZ010010657">
    <property type="protein sequence ID" value="KAJ9574031.1"/>
    <property type="molecule type" value="Genomic_DNA"/>
</dbReference>
<sequence>MVLISDAQTAWNLLKGVVCIYKPVGVKVHTLRKMFIGNLSRDLCELECRPPVNHVFIEGSTTAPLNVYAAPSYADHPLVVGPRYQPQDFRCNWGSPLGKNVSGVFLLGLNGGSRTVINMHTQRTMRGFRVKGLLGKASENYFISGKVMEKATFDHITRIKLDEIVRSMLIVHQKQMVTQSGVDKQSQTSTNLVKQGIIKPTNSKVPILYSMKIKNNQIDRWIIEVQCINENEMYLRELIHAIGMKARSCATCTGIQCIRYDFFTLEHALLRKHWQLQYILQNMAQCQQLLEKTAKRERQKLPTFKLYEEMAASN</sequence>
<dbReference type="Pfam" id="PF01509">
    <property type="entry name" value="TruB_N"/>
    <property type="match status" value="1"/>
</dbReference>
<dbReference type="InterPro" id="IPR002501">
    <property type="entry name" value="PsdUridine_synth_N"/>
</dbReference>
<protein>
    <recommendedName>
        <fullName evidence="2">Pseudouridine synthase II N-terminal domain-containing protein</fullName>
    </recommendedName>
</protein>
<comment type="similarity">
    <text evidence="1">Belongs to the pseudouridine synthase TruB family.</text>
</comment>
<gene>
    <name evidence="3" type="ORF">L9F63_008557</name>
</gene>
<dbReference type="Gene3D" id="3.30.2350.10">
    <property type="entry name" value="Pseudouridine synthase"/>
    <property type="match status" value="1"/>
</dbReference>
<evidence type="ECO:0000259" key="2">
    <source>
        <dbReference type="Pfam" id="PF01509"/>
    </source>
</evidence>
<dbReference type="InterPro" id="IPR020103">
    <property type="entry name" value="PsdUridine_synth_cat_dom_sf"/>
</dbReference>
<dbReference type="SUPFAM" id="SSF55120">
    <property type="entry name" value="Pseudouridine synthase"/>
    <property type="match status" value="1"/>
</dbReference>
<evidence type="ECO:0000313" key="4">
    <source>
        <dbReference type="Proteomes" id="UP001233999"/>
    </source>
</evidence>
<dbReference type="InterPro" id="IPR039048">
    <property type="entry name" value="Trub2"/>
</dbReference>
<organism evidence="3 4">
    <name type="scientific">Diploptera punctata</name>
    <name type="common">Pacific beetle cockroach</name>
    <dbReference type="NCBI Taxonomy" id="6984"/>
    <lineage>
        <taxon>Eukaryota</taxon>
        <taxon>Metazoa</taxon>
        <taxon>Ecdysozoa</taxon>
        <taxon>Arthropoda</taxon>
        <taxon>Hexapoda</taxon>
        <taxon>Insecta</taxon>
        <taxon>Pterygota</taxon>
        <taxon>Neoptera</taxon>
        <taxon>Polyneoptera</taxon>
        <taxon>Dictyoptera</taxon>
        <taxon>Blattodea</taxon>
        <taxon>Blaberoidea</taxon>
        <taxon>Blaberidae</taxon>
        <taxon>Diplopterinae</taxon>
        <taxon>Diploptera</taxon>
    </lineage>
</organism>
<reference evidence="3" key="2">
    <citation type="submission" date="2023-05" db="EMBL/GenBank/DDBJ databases">
        <authorList>
            <person name="Fouks B."/>
        </authorList>
    </citation>
    <scope>NUCLEOTIDE SEQUENCE</scope>
    <source>
        <strain evidence="3">Stay&amp;Tobe</strain>
        <tissue evidence="3">Testes</tissue>
    </source>
</reference>
<dbReference type="PANTHER" id="PTHR13195:SF0">
    <property type="entry name" value="PSEUDOURIDYLATE SYNTHASE TRUB2, MITOCHONDRIAL"/>
    <property type="match status" value="1"/>
</dbReference>
<name>A0AAD8E203_DIPPU</name>